<dbReference type="SUPFAM" id="SSF56112">
    <property type="entry name" value="Protein kinase-like (PK-like)"/>
    <property type="match status" value="1"/>
</dbReference>
<comment type="caution">
    <text evidence="1">The sequence shown here is derived from an EMBL/GenBank/DDBJ whole genome shotgun (WGS) entry which is preliminary data.</text>
</comment>
<dbReference type="EMBL" id="JAVFKD010000002">
    <property type="protein sequence ID" value="KAK5997063.1"/>
    <property type="molecule type" value="Genomic_DNA"/>
</dbReference>
<evidence type="ECO:0000313" key="1">
    <source>
        <dbReference type="EMBL" id="KAK5997063.1"/>
    </source>
</evidence>
<dbReference type="InterPro" id="IPR011009">
    <property type="entry name" value="Kinase-like_dom_sf"/>
</dbReference>
<organism evidence="1 2">
    <name type="scientific">Cladobotryum mycophilum</name>
    <dbReference type="NCBI Taxonomy" id="491253"/>
    <lineage>
        <taxon>Eukaryota</taxon>
        <taxon>Fungi</taxon>
        <taxon>Dikarya</taxon>
        <taxon>Ascomycota</taxon>
        <taxon>Pezizomycotina</taxon>
        <taxon>Sordariomycetes</taxon>
        <taxon>Hypocreomycetidae</taxon>
        <taxon>Hypocreales</taxon>
        <taxon>Hypocreaceae</taxon>
        <taxon>Cladobotryum</taxon>
    </lineage>
</organism>
<sequence>MSQSTFGPVLVGILPPFPPGDWNDGYITKDPLNNGLIFSEYAKNKIDGINDLWHPTQIEFLDVAHPPFGQPIRIPYFETENAAYKWIDGKGIGPQFLGHLLEEGRAIGFILEDVEGATTAGPGDLLLCQDVLRKLHPMGIKHGDINKYNFLVRKEEAVVVDFETSQRDCDKDELGAEYRDLE</sequence>
<proteinExistence type="predicted"/>
<gene>
    <name evidence="1" type="ORF">PT974_02414</name>
</gene>
<dbReference type="Gene3D" id="1.10.510.10">
    <property type="entry name" value="Transferase(Phosphotransferase) domain 1"/>
    <property type="match status" value="1"/>
</dbReference>
<keyword evidence="2" id="KW-1185">Reference proteome</keyword>
<accession>A0ABR0SY22</accession>
<dbReference type="Pfam" id="PF06293">
    <property type="entry name" value="Kdo"/>
    <property type="match status" value="1"/>
</dbReference>
<evidence type="ECO:0008006" key="3">
    <source>
        <dbReference type="Google" id="ProtNLM"/>
    </source>
</evidence>
<reference evidence="1 2" key="1">
    <citation type="submission" date="2024-01" db="EMBL/GenBank/DDBJ databases">
        <title>Complete genome of Cladobotryum mycophilum ATHUM6906.</title>
        <authorList>
            <person name="Christinaki A.C."/>
            <person name="Myridakis A.I."/>
            <person name="Kouvelis V.N."/>
        </authorList>
    </citation>
    <scope>NUCLEOTIDE SEQUENCE [LARGE SCALE GENOMIC DNA]</scope>
    <source>
        <strain evidence="1 2">ATHUM6906</strain>
    </source>
</reference>
<evidence type="ECO:0000313" key="2">
    <source>
        <dbReference type="Proteomes" id="UP001338125"/>
    </source>
</evidence>
<protein>
    <recommendedName>
        <fullName evidence="3">Alpha-galactosidase A</fullName>
    </recommendedName>
</protein>
<dbReference type="Proteomes" id="UP001338125">
    <property type="component" value="Unassembled WGS sequence"/>
</dbReference>
<name>A0ABR0SY22_9HYPO</name>